<dbReference type="Gene3D" id="3.30.160.60">
    <property type="entry name" value="Classic Zinc Finger"/>
    <property type="match status" value="8"/>
</dbReference>
<evidence type="ECO:0000256" key="8">
    <source>
        <dbReference type="ARBA" id="ARBA00023163"/>
    </source>
</evidence>
<sequence>MEVESLLICRACMKADGIFLSMYGDEQKNLPEKLAGLTNIQIEKNDGLPTVLCPKCAYRTDAFYDFKLQVQESQAKLRKMFAFEAETHALSLDPSNWEDPGRPGEAEDILTSMDSCSPTTMNKILSDSSYPCPLETSPNDHNEGIEFSSDPNDLDAEAFDELFIENRSNFPIGDKDLIHKGEIPCEIQEILESEDVGYTLLYIPPHDVELNLGGEEPDPPDESTETAPPLMPDTISFQYFPQSTSSTVIKSEKTDSDSEDSLDHSSNLLGSLNDTIVRIKELKTDSGETIYQCSLCMENYAHLSNILCHTVDNHIPSTGPFYCVVCEKDCDSHKDLKAHIKTHAGSNPYTCFLCDKGYSAKRYLKRHLVCHTDFHKYRCPKCGLRFKVKSELEIHAATHLRGAPYACSQCPRIFNHKGNYKRHLISHLDPQGVRLPKYPCHMCGKRFLNNRTLQTHIRVHTGEKPFTCQVCNRSFSQQGNLLNHMRIHSNPRSYTCEVCGKRFNQRATLRDHGLLHTGEKPYVCNVCGVAFTFSAALRRHMWVHAGDKPFGCDFCDSKFVGRYDLNRHMKIHRDKPRQRKRRNNQTGREDNVEDALGVDEIIPVAETTFVEQILMDDHSGNIPRESEKENVDALFNLMQYS</sequence>
<accession>A0A9R1U032</accession>
<feature type="domain" description="C2H2-type" evidence="13">
    <location>
        <begin position="377"/>
        <end position="404"/>
    </location>
</feature>
<dbReference type="AlphaFoldDB" id="A0A0C9RNZ6"/>
<dbReference type="RefSeq" id="XP_011302648.1">
    <property type="nucleotide sequence ID" value="XM_011304346.1"/>
</dbReference>
<dbReference type="Pfam" id="PF07776">
    <property type="entry name" value="zf-AD"/>
    <property type="match status" value="1"/>
</dbReference>
<feature type="domain" description="C2H2-type" evidence="13">
    <location>
        <begin position="405"/>
        <end position="432"/>
    </location>
</feature>
<evidence type="ECO:0000256" key="1">
    <source>
        <dbReference type="ARBA" id="ARBA00004123"/>
    </source>
</evidence>
<keyword evidence="5 11" id="KW-0862">Zinc</keyword>
<dbReference type="FunFam" id="3.30.160.60:FF:001228">
    <property type="entry name" value="Zinc finger protein 236"/>
    <property type="match status" value="1"/>
</dbReference>
<evidence type="ECO:0000256" key="10">
    <source>
        <dbReference type="PROSITE-ProRule" id="PRU00042"/>
    </source>
</evidence>
<protein>
    <submittedName>
        <fullName evidence="15">ZNF235_2 protein</fullName>
    </submittedName>
    <submittedName>
        <fullName evidence="17">Zinc finger protein 271</fullName>
    </submittedName>
</protein>
<feature type="binding site" evidence="11">
    <location>
        <position position="9"/>
    </location>
    <ligand>
        <name>Zn(2+)</name>
        <dbReference type="ChEBI" id="CHEBI:29105"/>
    </ligand>
</feature>
<evidence type="ECO:0000256" key="9">
    <source>
        <dbReference type="ARBA" id="ARBA00023242"/>
    </source>
</evidence>
<feature type="compositionally biased region" description="Basic residues" evidence="12">
    <location>
        <begin position="573"/>
        <end position="583"/>
    </location>
</feature>
<dbReference type="EMBL" id="GBYB01008866">
    <property type="protein sequence ID" value="JAG78633.1"/>
    <property type="molecule type" value="Transcribed_RNA"/>
</dbReference>
<evidence type="ECO:0000256" key="12">
    <source>
        <dbReference type="SAM" id="MobiDB-lite"/>
    </source>
</evidence>
<dbReference type="FunFam" id="3.30.160.60:FF:000446">
    <property type="entry name" value="Zinc finger protein"/>
    <property type="match status" value="1"/>
</dbReference>
<dbReference type="InterPro" id="IPR013087">
    <property type="entry name" value="Znf_C2H2_type"/>
</dbReference>
<feature type="region of interest" description="Disordered" evidence="12">
    <location>
        <begin position="210"/>
        <end position="232"/>
    </location>
</feature>
<evidence type="ECO:0000256" key="5">
    <source>
        <dbReference type="ARBA" id="ARBA00022833"/>
    </source>
</evidence>
<dbReference type="PROSITE" id="PS00028">
    <property type="entry name" value="ZINC_FINGER_C2H2_1"/>
    <property type="match status" value="9"/>
</dbReference>
<evidence type="ECO:0000313" key="15">
    <source>
        <dbReference type="EMBL" id="JAG78633.1"/>
    </source>
</evidence>
<reference evidence="17" key="2">
    <citation type="submission" date="2025-04" db="UniProtKB">
        <authorList>
            <consortium name="RefSeq"/>
        </authorList>
    </citation>
    <scope>IDENTIFICATION</scope>
</reference>
<keyword evidence="6" id="KW-0805">Transcription regulation</keyword>
<name>A0A0C9RNZ6_9HYME</name>
<feature type="binding site" evidence="11">
    <location>
        <position position="56"/>
    </location>
    <ligand>
        <name>Zn(2+)</name>
        <dbReference type="ChEBI" id="CHEBI:29105"/>
    </ligand>
</feature>
<dbReference type="GO" id="GO:0000981">
    <property type="term" value="F:DNA-binding transcription factor activity, RNA polymerase II-specific"/>
    <property type="evidence" value="ECO:0007669"/>
    <property type="project" value="TreeGrafter"/>
</dbReference>
<evidence type="ECO:0000256" key="3">
    <source>
        <dbReference type="ARBA" id="ARBA00022737"/>
    </source>
</evidence>
<keyword evidence="8" id="KW-0804">Transcription</keyword>
<dbReference type="PANTHER" id="PTHR24409:SF295">
    <property type="entry name" value="AZ2-RELATED"/>
    <property type="match status" value="1"/>
</dbReference>
<dbReference type="GO" id="GO:0005634">
    <property type="term" value="C:nucleus"/>
    <property type="evidence" value="ECO:0007669"/>
    <property type="project" value="UniProtKB-SubCell"/>
</dbReference>
<dbReference type="GO" id="GO:0000977">
    <property type="term" value="F:RNA polymerase II transcription regulatory region sequence-specific DNA binding"/>
    <property type="evidence" value="ECO:0007669"/>
    <property type="project" value="TreeGrafter"/>
</dbReference>
<evidence type="ECO:0000256" key="6">
    <source>
        <dbReference type="ARBA" id="ARBA00023015"/>
    </source>
</evidence>
<proteinExistence type="predicted"/>
<feature type="domain" description="C2H2-type" evidence="13">
    <location>
        <begin position="438"/>
        <end position="465"/>
    </location>
</feature>
<evidence type="ECO:0000259" key="13">
    <source>
        <dbReference type="PROSITE" id="PS50157"/>
    </source>
</evidence>
<gene>
    <name evidence="15" type="primary">ZNF235_2</name>
    <name evidence="17" type="synonym">LOC105266306</name>
    <name evidence="15" type="ORF">g.13092</name>
</gene>
<dbReference type="PROSITE" id="PS50157">
    <property type="entry name" value="ZINC_FINGER_C2H2_2"/>
    <property type="match status" value="9"/>
</dbReference>
<feature type="domain" description="ZAD" evidence="14">
    <location>
        <begin position="7"/>
        <end position="80"/>
    </location>
</feature>
<organism evidence="15">
    <name type="scientific">Fopius arisanus</name>
    <dbReference type="NCBI Taxonomy" id="64838"/>
    <lineage>
        <taxon>Eukaryota</taxon>
        <taxon>Metazoa</taxon>
        <taxon>Ecdysozoa</taxon>
        <taxon>Arthropoda</taxon>
        <taxon>Hexapoda</taxon>
        <taxon>Insecta</taxon>
        <taxon>Pterygota</taxon>
        <taxon>Neoptera</taxon>
        <taxon>Endopterygota</taxon>
        <taxon>Hymenoptera</taxon>
        <taxon>Apocrita</taxon>
        <taxon>Ichneumonoidea</taxon>
        <taxon>Braconidae</taxon>
        <taxon>Opiinae</taxon>
        <taxon>Fopius</taxon>
    </lineage>
</organism>
<feature type="compositionally biased region" description="Acidic residues" evidence="12">
    <location>
        <begin position="215"/>
        <end position="224"/>
    </location>
</feature>
<evidence type="ECO:0000313" key="17">
    <source>
        <dbReference type="RefSeq" id="XP_011302648.1"/>
    </source>
</evidence>
<dbReference type="SMART" id="SM00868">
    <property type="entry name" value="zf-AD"/>
    <property type="match status" value="1"/>
</dbReference>
<feature type="region of interest" description="Disordered" evidence="12">
    <location>
        <begin position="573"/>
        <end position="592"/>
    </location>
</feature>
<keyword evidence="16" id="KW-1185">Reference proteome</keyword>
<feature type="binding site" evidence="11">
    <location>
        <position position="53"/>
    </location>
    <ligand>
        <name>Zn(2+)</name>
        <dbReference type="ChEBI" id="CHEBI:29105"/>
    </ligand>
</feature>
<dbReference type="InterPro" id="IPR036236">
    <property type="entry name" value="Znf_C2H2_sf"/>
</dbReference>
<dbReference type="OrthoDB" id="6077919at2759"/>
<feature type="domain" description="C2H2-type" evidence="13">
    <location>
        <begin position="321"/>
        <end position="348"/>
    </location>
</feature>
<dbReference type="SUPFAM" id="SSF57716">
    <property type="entry name" value="Glucocorticoid receptor-like (DNA-binding domain)"/>
    <property type="match status" value="1"/>
</dbReference>
<comment type="subcellular location">
    <subcellularLocation>
        <location evidence="1">Nucleus</location>
    </subcellularLocation>
</comment>
<reference evidence="15" key="1">
    <citation type="submission" date="2015-01" db="EMBL/GenBank/DDBJ databases">
        <title>Transcriptome Assembly of Fopius arisanus.</title>
        <authorList>
            <person name="Geib S."/>
        </authorList>
    </citation>
    <scope>NUCLEOTIDE SEQUENCE</scope>
</reference>
<dbReference type="FunFam" id="3.30.160.60:FF:000912">
    <property type="entry name" value="Zinc finger protein 660"/>
    <property type="match status" value="1"/>
</dbReference>
<evidence type="ECO:0000313" key="16">
    <source>
        <dbReference type="Proteomes" id="UP000694866"/>
    </source>
</evidence>
<feature type="domain" description="C2H2-type" evidence="13">
    <location>
        <begin position="349"/>
        <end position="376"/>
    </location>
</feature>
<evidence type="ECO:0000256" key="4">
    <source>
        <dbReference type="ARBA" id="ARBA00022771"/>
    </source>
</evidence>
<dbReference type="Proteomes" id="UP000694866">
    <property type="component" value="Unplaced"/>
</dbReference>
<keyword evidence="4 10" id="KW-0863">Zinc-finger</keyword>
<dbReference type="KEGG" id="fas:105266306"/>
<dbReference type="PROSITE" id="PS51915">
    <property type="entry name" value="ZAD"/>
    <property type="match status" value="1"/>
</dbReference>
<dbReference type="PANTHER" id="PTHR24409">
    <property type="entry name" value="ZINC FINGER PROTEIN 142"/>
    <property type="match status" value="1"/>
</dbReference>
<dbReference type="InterPro" id="IPR012934">
    <property type="entry name" value="Znf_AD"/>
</dbReference>
<dbReference type="SUPFAM" id="SSF57667">
    <property type="entry name" value="beta-beta-alpha zinc fingers"/>
    <property type="match status" value="5"/>
</dbReference>
<dbReference type="FunFam" id="3.30.160.60:FF:000016">
    <property type="entry name" value="zinc finger protein 37 homolog"/>
    <property type="match status" value="1"/>
</dbReference>
<keyword evidence="7" id="KW-0238">DNA-binding</keyword>
<dbReference type="InterPro" id="IPR022755">
    <property type="entry name" value="Znf_C2H2_jaz"/>
</dbReference>
<dbReference type="FunFam" id="3.30.160.60:FF:001498">
    <property type="entry name" value="Zinc finger protein 404"/>
    <property type="match status" value="1"/>
</dbReference>
<dbReference type="GeneID" id="105266306"/>
<accession>A0A0C9RNZ6</accession>
<feature type="domain" description="C2H2-type" evidence="13">
    <location>
        <begin position="466"/>
        <end position="493"/>
    </location>
</feature>
<feature type="domain" description="C2H2-type" evidence="13">
    <location>
        <begin position="494"/>
        <end position="521"/>
    </location>
</feature>
<dbReference type="GO" id="GO:0008270">
    <property type="term" value="F:zinc ion binding"/>
    <property type="evidence" value="ECO:0007669"/>
    <property type="project" value="UniProtKB-UniRule"/>
</dbReference>
<dbReference type="Pfam" id="PF12171">
    <property type="entry name" value="zf-C2H2_jaz"/>
    <property type="match status" value="1"/>
</dbReference>
<feature type="binding site" evidence="11">
    <location>
        <position position="12"/>
    </location>
    <ligand>
        <name>Zn(2+)</name>
        <dbReference type="ChEBI" id="CHEBI:29105"/>
    </ligand>
</feature>
<dbReference type="Gene3D" id="3.40.1800.20">
    <property type="match status" value="1"/>
</dbReference>
<dbReference type="GO" id="GO:0045596">
    <property type="term" value="P:negative regulation of cell differentiation"/>
    <property type="evidence" value="ECO:0007669"/>
    <property type="project" value="UniProtKB-ARBA"/>
</dbReference>
<keyword evidence="2 11" id="KW-0479">Metal-binding</keyword>
<evidence type="ECO:0000256" key="2">
    <source>
        <dbReference type="ARBA" id="ARBA00022723"/>
    </source>
</evidence>
<dbReference type="SMART" id="SM00355">
    <property type="entry name" value="ZnF_C2H2"/>
    <property type="match status" value="10"/>
</dbReference>
<feature type="domain" description="C2H2-type" evidence="13">
    <location>
        <begin position="522"/>
        <end position="549"/>
    </location>
</feature>
<feature type="domain" description="C2H2-type" evidence="13">
    <location>
        <begin position="550"/>
        <end position="577"/>
    </location>
</feature>
<dbReference type="Pfam" id="PF00096">
    <property type="entry name" value="zf-C2H2"/>
    <property type="match status" value="6"/>
</dbReference>
<evidence type="ECO:0000256" key="11">
    <source>
        <dbReference type="PROSITE-ProRule" id="PRU01263"/>
    </source>
</evidence>
<evidence type="ECO:0000259" key="14">
    <source>
        <dbReference type="PROSITE" id="PS51915"/>
    </source>
</evidence>
<evidence type="ECO:0000256" key="7">
    <source>
        <dbReference type="ARBA" id="ARBA00023125"/>
    </source>
</evidence>
<keyword evidence="3" id="KW-0677">Repeat</keyword>
<keyword evidence="9" id="KW-0539">Nucleus</keyword>